<keyword evidence="2" id="KW-1185">Reference proteome</keyword>
<feature type="non-terminal residue" evidence="1">
    <location>
        <position position="71"/>
    </location>
</feature>
<gene>
    <name evidence="1" type="ORF">M9458_023944</name>
</gene>
<organism evidence="1 2">
    <name type="scientific">Cirrhinus mrigala</name>
    <name type="common">Mrigala</name>
    <dbReference type="NCBI Taxonomy" id="683832"/>
    <lineage>
        <taxon>Eukaryota</taxon>
        <taxon>Metazoa</taxon>
        <taxon>Chordata</taxon>
        <taxon>Craniata</taxon>
        <taxon>Vertebrata</taxon>
        <taxon>Euteleostomi</taxon>
        <taxon>Actinopterygii</taxon>
        <taxon>Neopterygii</taxon>
        <taxon>Teleostei</taxon>
        <taxon>Ostariophysi</taxon>
        <taxon>Cypriniformes</taxon>
        <taxon>Cyprinidae</taxon>
        <taxon>Labeoninae</taxon>
        <taxon>Labeonini</taxon>
        <taxon>Cirrhinus</taxon>
    </lineage>
</organism>
<proteinExistence type="predicted"/>
<comment type="caution">
    <text evidence="1">The sequence shown here is derived from an EMBL/GenBank/DDBJ whole genome shotgun (WGS) entry which is preliminary data.</text>
</comment>
<dbReference type="AlphaFoldDB" id="A0ABD0Q5H4"/>
<evidence type="ECO:0000313" key="1">
    <source>
        <dbReference type="EMBL" id="KAL0181538.1"/>
    </source>
</evidence>
<accession>A0ABD0Q5H4</accession>
<evidence type="ECO:0000313" key="2">
    <source>
        <dbReference type="Proteomes" id="UP001529510"/>
    </source>
</evidence>
<protein>
    <submittedName>
        <fullName evidence="1">Uncharacterized protein</fullName>
    </submittedName>
</protein>
<reference evidence="1 2" key="1">
    <citation type="submission" date="2024-05" db="EMBL/GenBank/DDBJ databases">
        <title>Genome sequencing and assembly of Indian major carp, Cirrhinus mrigala (Hamilton, 1822).</title>
        <authorList>
            <person name="Mohindra V."/>
            <person name="Chowdhury L.M."/>
            <person name="Lal K."/>
            <person name="Jena J.K."/>
        </authorList>
    </citation>
    <scope>NUCLEOTIDE SEQUENCE [LARGE SCALE GENOMIC DNA]</scope>
    <source>
        <strain evidence="1">CM1030</strain>
        <tissue evidence="1">Blood</tissue>
    </source>
</reference>
<sequence>MNNKEDIKGSQDTKFVASTQNLNSITKPEMLGHNGTLVTQSGSIQGSFDLTVGEERYGTDYPPAATPPLQT</sequence>
<dbReference type="EMBL" id="JAMKFB020000011">
    <property type="protein sequence ID" value="KAL0181538.1"/>
    <property type="molecule type" value="Genomic_DNA"/>
</dbReference>
<name>A0ABD0Q5H4_CIRMR</name>
<dbReference type="Proteomes" id="UP001529510">
    <property type="component" value="Unassembled WGS sequence"/>
</dbReference>